<comment type="caution">
    <text evidence="1">The sequence shown here is derived from an EMBL/GenBank/DDBJ whole genome shotgun (WGS) entry which is preliminary data.</text>
</comment>
<organism evidence="1 2">
    <name type="scientific">Populus trichocarpa</name>
    <name type="common">Western balsam poplar</name>
    <name type="synonym">Populus balsamifera subsp. trichocarpa</name>
    <dbReference type="NCBI Taxonomy" id="3694"/>
    <lineage>
        <taxon>Eukaryota</taxon>
        <taxon>Viridiplantae</taxon>
        <taxon>Streptophyta</taxon>
        <taxon>Embryophyta</taxon>
        <taxon>Tracheophyta</taxon>
        <taxon>Spermatophyta</taxon>
        <taxon>Magnoliopsida</taxon>
        <taxon>eudicotyledons</taxon>
        <taxon>Gunneridae</taxon>
        <taxon>Pentapetalae</taxon>
        <taxon>rosids</taxon>
        <taxon>fabids</taxon>
        <taxon>Malpighiales</taxon>
        <taxon>Salicaceae</taxon>
        <taxon>Saliceae</taxon>
        <taxon>Populus</taxon>
    </lineage>
</organism>
<accession>A0ACC0RKI9</accession>
<keyword evidence="2" id="KW-1185">Reference proteome</keyword>
<proteinExistence type="predicted"/>
<dbReference type="EMBL" id="CM009308">
    <property type="protein sequence ID" value="KAI9377754.1"/>
    <property type="molecule type" value="Genomic_DNA"/>
</dbReference>
<dbReference type="Proteomes" id="UP000006729">
    <property type="component" value="Chromosome 19"/>
</dbReference>
<evidence type="ECO:0000313" key="1">
    <source>
        <dbReference type="EMBL" id="KAI9377754.1"/>
    </source>
</evidence>
<name>A0ACC0RKI9_POPTR</name>
<evidence type="ECO:0000313" key="2">
    <source>
        <dbReference type="Proteomes" id="UP000006729"/>
    </source>
</evidence>
<gene>
    <name evidence="1" type="ORF">POPTR_019G108050v4</name>
</gene>
<sequence length="113" mass="12886">MGGGGAGAQETIDTGTTQGKHWREDELRGGNNTGGAYNRDEQRKPGEKKEDRGSEGNTDRPEEKITDQRRKSQGTNRQKDEEEEAQNRRRENRTNNTRIPGDKYRERTGDPRK</sequence>
<reference evidence="1 2" key="1">
    <citation type="journal article" date="2006" name="Science">
        <title>The genome of black cottonwood, Populus trichocarpa (Torr. &amp; Gray).</title>
        <authorList>
            <person name="Tuskan G.A."/>
            <person name="Difazio S."/>
            <person name="Jansson S."/>
            <person name="Bohlmann J."/>
            <person name="Grigoriev I."/>
            <person name="Hellsten U."/>
            <person name="Putnam N."/>
            <person name="Ralph S."/>
            <person name="Rombauts S."/>
            <person name="Salamov A."/>
            <person name="Schein J."/>
            <person name="Sterck L."/>
            <person name="Aerts A."/>
            <person name="Bhalerao R.R."/>
            <person name="Bhalerao R.P."/>
            <person name="Blaudez D."/>
            <person name="Boerjan W."/>
            <person name="Brun A."/>
            <person name="Brunner A."/>
            <person name="Busov V."/>
            <person name="Campbell M."/>
            <person name="Carlson J."/>
            <person name="Chalot M."/>
            <person name="Chapman J."/>
            <person name="Chen G.L."/>
            <person name="Cooper D."/>
            <person name="Coutinho P.M."/>
            <person name="Couturier J."/>
            <person name="Covert S."/>
            <person name="Cronk Q."/>
            <person name="Cunningham R."/>
            <person name="Davis J."/>
            <person name="Degroeve S."/>
            <person name="Dejardin A."/>
            <person name="Depamphilis C."/>
            <person name="Detter J."/>
            <person name="Dirks B."/>
            <person name="Dubchak I."/>
            <person name="Duplessis S."/>
            <person name="Ehlting J."/>
            <person name="Ellis B."/>
            <person name="Gendler K."/>
            <person name="Goodstein D."/>
            <person name="Gribskov M."/>
            <person name="Grimwood J."/>
            <person name="Groover A."/>
            <person name="Gunter L."/>
            <person name="Hamberger B."/>
            <person name="Heinze B."/>
            <person name="Helariutta Y."/>
            <person name="Henrissat B."/>
            <person name="Holligan D."/>
            <person name="Holt R."/>
            <person name="Huang W."/>
            <person name="Islam-Faridi N."/>
            <person name="Jones S."/>
            <person name="Jones-Rhoades M."/>
            <person name="Jorgensen R."/>
            <person name="Joshi C."/>
            <person name="Kangasjarvi J."/>
            <person name="Karlsson J."/>
            <person name="Kelleher C."/>
            <person name="Kirkpatrick R."/>
            <person name="Kirst M."/>
            <person name="Kohler A."/>
            <person name="Kalluri U."/>
            <person name="Larimer F."/>
            <person name="Leebens-Mack J."/>
            <person name="Leple J.C."/>
            <person name="Locascio P."/>
            <person name="Lou Y."/>
            <person name="Lucas S."/>
            <person name="Martin F."/>
            <person name="Montanini B."/>
            <person name="Napoli C."/>
            <person name="Nelson D.R."/>
            <person name="Nelson C."/>
            <person name="Nieminen K."/>
            <person name="Nilsson O."/>
            <person name="Pereda V."/>
            <person name="Peter G."/>
            <person name="Philippe R."/>
            <person name="Pilate G."/>
            <person name="Poliakov A."/>
            <person name="Razumovskaya J."/>
            <person name="Richardson P."/>
            <person name="Rinaldi C."/>
            <person name="Ritland K."/>
            <person name="Rouze P."/>
            <person name="Ryaboy D."/>
            <person name="Schmutz J."/>
            <person name="Schrader J."/>
            <person name="Segerman B."/>
            <person name="Shin H."/>
            <person name="Siddiqui A."/>
            <person name="Sterky F."/>
            <person name="Terry A."/>
            <person name="Tsai C.J."/>
            <person name="Uberbacher E."/>
            <person name="Unneberg P."/>
            <person name="Vahala J."/>
            <person name="Wall K."/>
            <person name="Wessler S."/>
            <person name="Yang G."/>
            <person name="Yin T."/>
            <person name="Douglas C."/>
            <person name="Marra M."/>
            <person name="Sandberg G."/>
            <person name="Van de Peer Y."/>
            <person name="Rokhsar D."/>
        </authorList>
    </citation>
    <scope>NUCLEOTIDE SEQUENCE [LARGE SCALE GENOMIC DNA]</scope>
    <source>
        <strain evidence="2">cv. Nisqually</strain>
    </source>
</reference>
<protein>
    <submittedName>
        <fullName evidence="1">Uncharacterized protein</fullName>
    </submittedName>
</protein>